<name>A0A9D1HRC1_9FIRM</name>
<dbReference type="Gene3D" id="3.60.15.10">
    <property type="entry name" value="Ribonuclease Z/Hydroxyacylglutathione hydrolase-like"/>
    <property type="match status" value="1"/>
</dbReference>
<comment type="caution">
    <text evidence="1">The sequence shown here is derived from an EMBL/GenBank/DDBJ whole genome shotgun (WGS) entry which is preliminary data.</text>
</comment>
<dbReference type="PANTHER" id="PTHR42967:SF1">
    <property type="entry name" value="MBL FOLD METALLO-HYDROLASE"/>
    <property type="match status" value="1"/>
</dbReference>
<protein>
    <submittedName>
        <fullName evidence="1">MBL fold metallo-hydrolase</fullName>
    </submittedName>
</protein>
<proteinExistence type="predicted"/>
<gene>
    <name evidence="1" type="ORF">IAD51_02525</name>
</gene>
<accession>A0A9D1HRC1</accession>
<evidence type="ECO:0000313" key="2">
    <source>
        <dbReference type="Proteomes" id="UP000824088"/>
    </source>
</evidence>
<reference evidence="1" key="2">
    <citation type="journal article" date="2021" name="PeerJ">
        <title>Extensive microbial diversity within the chicken gut microbiome revealed by metagenomics and culture.</title>
        <authorList>
            <person name="Gilroy R."/>
            <person name="Ravi A."/>
            <person name="Getino M."/>
            <person name="Pursley I."/>
            <person name="Horton D.L."/>
            <person name="Alikhan N.F."/>
            <person name="Baker D."/>
            <person name="Gharbi K."/>
            <person name="Hall N."/>
            <person name="Watson M."/>
            <person name="Adriaenssens E.M."/>
            <person name="Foster-Nyarko E."/>
            <person name="Jarju S."/>
            <person name="Secka A."/>
            <person name="Antonio M."/>
            <person name="Oren A."/>
            <person name="Chaudhuri R.R."/>
            <person name="La Ragione R."/>
            <person name="Hildebrand F."/>
            <person name="Pallen M.J."/>
        </authorList>
    </citation>
    <scope>NUCLEOTIDE SEQUENCE</scope>
    <source>
        <strain evidence="1">1063</strain>
    </source>
</reference>
<dbReference type="EMBL" id="DVMN01000045">
    <property type="protein sequence ID" value="HIU21101.1"/>
    <property type="molecule type" value="Genomic_DNA"/>
</dbReference>
<dbReference type="Pfam" id="PF13483">
    <property type="entry name" value="Lactamase_B_3"/>
    <property type="match status" value="1"/>
</dbReference>
<reference evidence="1" key="1">
    <citation type="submission" date="2020-10" db="EMBL/GenBank/DDBJ databases">
        <authorList>
            <person name="Gilroy R."/>
        </authorList>
    </citation>
    <scope>NUCLEOTIDE SEQUENCE</scope>
    <source>
        <strain evidence="1">1063</strain>
    </source>
</reference>
<dbReference type="AlphaFoldDB" id="A0A9D1HRC1"/>
<organism evidence="1 2">
    <name type="scientific">Candidatus Limadaptatus stercorigallinarum</name>
    <dbReference type="NCBI Taxonomy" id="2840845"/>
    <lineage>
        <taxon>Bacteria</taxon>
        <taxon>Bacillati</taxon>
        <taxon>Bacillota</taxon>
        <taxon>Clostridia</taxon>
        <taxon>Eubacteriales</taxon>
        <taxon>Candidatus Limadaptatus</taxon>
    </lineage>
</organism>
<sequence length="217" mass="24270">MKITWLGHSAFKLEESTGTTVVTDPYHSYIGYKMPRVTADIVTVSHGHNDHNNLPAVLGDPEVISAAGAYDISGVHILARRTFHDSKNGAARGENLVFKFRMDGVDICHMGDIGEECNAMLVDSIAPVNVLMIPVGGTYTIDAEQAKEFVDRIMPDVVIPMHYKTRDCSMDISRLNEFLDLFEDEDIVYIESDTVEFDRADFDGETTKVYVLERFSE</sequence>
<dbReference type="SUPFAM" id="SSF56281">
    <property type="entry name" value="Metallo-hydrolase/oxidoreductase"/>
    <property type="match status" value="1"/>
</dbReference>
<dbReference type="PANTHER" id="PTHR42967">
    <property type="entry name" value="METAL DEPENDENT HYDROLASE"/>
    <property type="match status" value="1"/>
</dbReference>
<evidence type="ECO:0000313" key="1">
    <source>
        <dbReference type="EMBL" id="HIU21101.1"/>
    </source>
</evidence>
<dbReference type="InterPro" id="IPR036866">
    <property type="entry name" value="RibonucZ/Hydroxyglut_hydro"/>
</dbReference>
<dbReference type="Proteomes" id="UP000824088">
    <property type="component" value="Unassembled WGS sequence"/>
</dbReference>